<dbReference type="Pfam" id="PF24681">
    <property type="entry name" value="Kelch_KLHDC2_KLHL20_DRC7"/>
    <property type="match status" value="1"/>
</dbReference>
<evidence type="ECO:0000313" key="6">
    <source>
        <dbReference type="Proteomes" id="UP000053815"/>
    </source>
</evidence>
<dbReference type="Gene3D" id="2.120.10.80">
    <property type="entry name" value="Kelch-type beta propeller"/>
    <property type="match status" value="2"/>
</dbReference>
<keyword evidence="2" id="KW-0677">Repeat</keyword>
<evidence type="ECO:0008006" key="7">
    <source>
        <dbReference type="Google" id="ProtNLM"/>
    </source>
</evidence>
<keyword evidence="1" id="KW-0880">Kelch repeat</keyword>
<feature type="compositionally biased region" description="Low complexity" evidence="3">
    <location>
        <begin position="391"/>
        <end position="412"/>
    </location>
</feature>
<dbReference type="Proteomes" id="UP000053815">
    <property type="component" value="Unassembled WGS sequence"/>
</dbReference>
<keyword evidence="4" id="KW-0732">Signal</keyword>
<evidence type="ECO:0000256" key="3">
    <source>
        <dbReference type="SAM" id="MobiDB-lite"/>
    </source>
</evidence>
<dbReference type="EMBL" id="DF836343">
    <property type="protein sequence ID" value="GAN04048.1"/>
    <property type="molecule type" value="Genomic_DNA"/>
</dbReference>
<dbReference type="InterPro" id="IPR015915">
    <property type="entry name" value="Kelch-typ_b-propeller"/>
</dbReference>
<dbReference type="OrthoDB" id="2254818at2759"/>
<evidence type="ECO:0000256" key="4">
    <source>
        <dbReference type="SAM" id="SignalP"/>
    </source>
</evidence>
<proteinExistence type="predicted"/>
<name>A0A0C9MPU4_9FUNG</name>
<protein>
    <recommendedName>
        <fullName evidence="7">Galactose oxidase</fullName>
    </recommendedName>
</protein>
<organism evidence="5">
    <name type="scientific">Mucor ambiguus</name>
    <dbReference type="NCBI Taxonomy" id="91626"/>
    <lineage>
        <taxon>Eukaryota</taxon>
        <taxon>Fungi</taxon>
        <taxon>Fungi incertae sedis</taxon>
        <taxon>Mucoromycota</taxon>
        <taxon>Mucoromycotina</taxon>
        <taxon>Mucoromycetes</taxon>
        <taxon>Mucorales</taxon>
        <taxon>Mucorineae</taxon>
        <taxon>Mucoraceae</taxon>
        <taxon>Mucor</taxon>
    </lineage>
</organism>
<feature type="region of interest" description="Disordered" evidence="3">
    <location>
        <begin position="390"/>
        <end position="416"/>
    </location>
</feature>
<evidence type="ECO:0000256" key="1">
    <source>
        <dbReference type="ARBA" id="ARBA00022441"/>
    </source>
</evidence>
<dbReference type="STRING" id="91626.A0A0C9MPU4"/>
<feature type="chain" id="PRO_5002199915" description="Galactose oxidase" evidence="4">
    <location>
        <begin position="18"/>
        <end position="551"/>
    </location>
</feature>
<gene>
    <name evidence="5" type="ORF">MAM1_0054d03507</name>
</gene>
<dbReference type="PANTHER" id="PTHR46228:SF2">
    <property type="entry name" value="KELCH REPEAT PROTEIN (AFU_ORTHOLOGUE AFUA_4G14350)"/>
    <property type="match status" value="1"/>
</dbReference>
<reference evidence="5" key="1">
    <citation type="submission" date="2014-09" db="EMBL/GenBank/DDBJ databases">
        <title>Draft genome sequence of an oleaginous Mucoromycotina fungus Mucor ambiguus NBRC6742.</title>
        <authorList>
            <person name="Takeda I."/>
            <person name="Yamane N."/>
            <person name="Morita T."/>
            <person name="Tamano K."/>
            <person name="Machida M."/>
            <person name="Baker S."/>
            <person name="Koike H."/>
        </authorList>
    </citation>
    <scope>NUCLEOTIDE SEQUENCE</scope>
    <source>
        <strain evidence="5">NBRC 6742</strain>
    </source>
</reference>
<dbReference type="PANTHER" id="PTHR46228">
    <property type="entry name" value="KELCH DOMAIN-CONTAINING PROTEIN"/>
    <property type="match status" value="1"/>
</dbReference>
<evidence type="ECO:0000256" key="2">
    <source>
        <dbReference type="ARBA" id="ARBA00022737"/>
    </source>
</evidence>
<feature type="compositionally biased region" description="Low complexity" evidence="3">
    <location>
        <begin position="516"/>
        <end position="528"/>
    </location>
</feature>
<feature type="region of interest" description="Disordered" evidence="3">
    <location>
        <begin position="498"/>
        <end position="535"/>
    </location>
</feature>
<accession>A0A0C9MPU4</accession>
<feature type="signal peptide" evidence="4">
    <location>
        <begin position="1"/>
        <end position="17"/>
    </location>
</feature>
<dbReference type="AlphaFoldDB" id="A0A0C9MPU4"/>
<sequence>MKGIILLILTLVSSIQSIAIAPRRAANCAYLSNKIYCYGGYVKGSTDNDALIVLNVSSNNGAPFQNLIDKWESVASQSSNNFGFRAFAQAVPFPDGKRLMIQGGYNYENAPLLDHSIIYNAETNSWDKLPNYYDASNGGDRQIYYGTGVYIPELNGIGFYGGYQEHVQPGSNFIALGGTSVPNLTFNNTDGLYNSYAGFYYFTFLNLNTNTWSIPQQSIGPADYHTSPTATYYPATKKIFYLGGTYYNSTSQSLFNSYFTYAMTFDTTNGLWSYEPLSGPDYPKERKMHTSTLLSDGQNILMYGGTYDDKVAVQDYCYTLNIPKMTWRMHTLASPLGVSGPRSHHSAVLVNDTSLFIMFGLDKDGNPTNDLMILDVADVNAISFLSTFPKTNNSNTSTTNGTTSNGNNGSNTPNQGEGGLSTGAIVGIAVGCGVVVMKIDLKKLDGIPDKANLIKRSKNNAQLSQNHAEDDTNNENPMLDVDWDRIDKQYYQEISPPNEHFQQRHSTTIEERLSEPSTTATTASVVTPDGTSTSKTSHIRLMQVVKPDGDS</sequence>
<evidence type="ECO:0000313" key="5">
    <source>
        <dbReference type="EMBL" id="GAN04048.1"/>
    </source>
</evidence>
<keyword evidence="6" id="KW-1185">Reference proteome</keyword>
<dbReference type="SUPFAM" id="SSF117281">
    <property type="entry name" value="Kelch motif"/>
    <property type="match status" value="2"/>
</dbReference>